<feature type="active site" description="Schiff-base intermediate with substrate" evidence="2">
    <location>
        <position position="175"/>
    </location>
</feature>
<dbReference type="Gene3D" id="3.20.20.70">
    <property type="entry name" value="Aldolase class I"/>
    <property type="match status" value="1"/>
</dbReference>
<dbReference type="Proteomes" id="UP000095085">
    <property type="component" value="Unassembled WGS sequence"/>
</dbReference>
<evidence type="ECO:0000256" key="3">
    <source>
        <dbReference type="PIRSR" id="PIRSR001365-2"/>
    </source>
</evidence>
<evidence type="ECO:0000313" key="5">
    <source>
        <dbReference type="Proteomes" id="UP000095085"/>
    </source>
</evidence>
<dbReference type="OrthoDB" id="191315at2759"/>
<reference evidence="5" key="1">
    <citation type="submission" date="2016-05" db="EMBL/GenBank/DDBJ databases">
        <title>Comparative genomics of biotechnologically important yeasts.</title>
        <authorList>
            <consortium name="DOE Joint Genome Institute"/>
            <person name="Riley R."/>
            <person name="Haridas S."/>
            <person name="Wolfe K.H."/>
            <person name="Lopes M.R."/>
            <person name="Hittinger C.T."/>
            <person name="Goker M."/>
            <person name="Salamov A."/>
            <person name="Wisecaver J."/>
            <person name="Long T.M."/>
            <person name="Aerts A.L."/>
            <person name="Barry K."/>
            <person name="Choi C."/>
            <person name="Clum A."/>
            <person name="Coughlan A.Y."/>
            <person name="Deshpande S."/>
            <person name="Douglass A.P."/>
            <person name="Hanson S.J."/>
            <person name="Klenk H.-P."/>
            <person name="Labutti K."/>
            <person name="Lapidus A."/>
            <person name="Lindquist E."/>
            <person name="Lipzen A."/>
            <person name="Meier-Kolthoff J.P."/>
            <person name="Ohm R.A."/>
            <person name="Otillar R.P."/>
            <person name="Pangilinan J."/>
            <person name="Peng Y."/>
            <person name="Rokas A."/>
            <person name="Rosa C.A."/>
            <person name="Scheuner C."/>
            <person name="Sibirny A.A."/>
            <person name="Slot J.C."/>
            <person name="Stielow J.B."/>
            <person name="Sun H."/>
            <person name="Kurtzman C.P."/>
            <person name="Blackwell M."/>
            <person name="Grigoriev I.V."/>
            <person name="Jeffries T.W."/>
        </authorList>
    </citation>
    <scope>NUCLEOTIDE SEQUENCE [LARGE SCALE GENOMIC DNA]</scope>
    <source>
        <strain evidence="5">NRRL Y-1933</strain>
    </source>
</reference>
<protein>
    <submittedName>
        <fullName evidence="4">Aldolase</fullName>
    </submittedName>
</protein>
<proteinExistence type="inferred from homology"/>
<dbReference type="InterPro" id="IPR013785">
    <property type="entry name" value="Aldolase_TIM"/>
</dbReference>
<dbReference type="RefSeq" id="XP_020075807.1">
    <property type="nucleotide sequence ID" value="XM_020221548.1"/>
</dbReference>
<feature type="binding site" evidence="3">
    <location>
        <position position="221"/>
    </location>
    <ligand>
        <name>pyruvate</name>
        <dbReference type="ChEBI" id="CHEBI:15361"/>
    </ligand>
</feature>
<dbReference type="STRING" id="984485.A0A1E4RHL3"/>
<keyword evidence="1" id="KW-0456">Lyase</keyword>
<dbReference type="GeneID" id="30996097"/>
<accession>A0A1E4RHL3</accession>
<dbReference type="PANTHER" id="PTHR12128:SF68">
    <property type="entry name" value="DIHYDRODIPICOLINATE SYNTHETASE"/>
    <property type="match status" value="1"/>
</dbReference>
<dbReference type="EMBL" id="KV454542">
    <property type="protein sequence ID" value="ODV66740.1"/>
    <property type="molecule type" value="Genomic_DNA"/>
</dbReference>
<dbReference type="PIRSF" id="PIRSF001365">
    <property type="entry name" value="DHDPS"/>
    <property type="match status" value="1"/>
</dbReference>
<keyword evidence="5" id="KW-1185">Reference proteome</keyword>
<evidence type="ECO:0000256" key="2">
    <source>
        <dbReference type="PIRSR" id="PIRSR001365-1"/>
    </source>
</evidence>
<organism evidence="4 5">
    <name type="scientific">Hyphopichia burtonii NRRL Y-1933</name>
    <dbReference type="NCBI Taxonomy" id="984485"/>
    <lineage>
        <taxon>Eukaryota</taxon>
        <taxon>Fungi</taxon>
        <taxon>Dikarya</taxon>
        <taxon>Ascomycota</taxon>
        <taxon>Saccharomycotina</taxon>
        <taxon>Pichiomycetes</taxon>
        <taxon>Debaryomycetaceae</taxon>
        <taxon>Hyphopichia</taxon>
    </lineage>
</organism>
<evidence type="ECO:0000313" key="4">
    <source>
        <dbReference type="EMBL" id="ODV66740.1"/>
    </source>
</evidence>
<dbReference type="PANTHER" id="PTHR12128">
    <property type="entry name" value="DIHYDRODIPICOLINATE SYNTHASE"/>
    <property type="match status" value="1"/>
</dbReference>
<dbReference type="PRINTS" id="PR00146">
    <property type="entry name" value="DHPICSNTHASE"/>
</dbReference>
<sequence length="314" mass="34282">MTVPAKMVIPKGIYTPIITFFNEDDSLDLDTQIEHAKFLYGRGINGLVVAGSMGESAHLSREERNKLVSGIRLAIPDENFKIIAGAPPMGNIEETLIESRLAAESGADFIILLVPGYFGPNLISQQGIVDYFTKVANNSALPVIIYNYPGTCNAVTISIDSYHKLASVPNIVGVKLTHFNLDQYALLGKNVAICEEDNFRPFTGLGQVLIPSLSVGIYGAIDGLSAIFPKVMVKLFNLFHEGNLAEASQLQYLVTKADMMIMKLNVVGVKHALKEIHGFGSSTHARPPLGSLDVKEYEEFIEDLDVLQKLENSI</sequence>
<dbReference type="InterPro" id="IPR002220">
    <property type="entry name" value="DapA-like"/>
</dbReference>
<evidence type="ECO:0000256" key="1">
    <source>
        <dbReference type="PIRNR" id="PIRNR001365"/>
    </source>
</evidence>
<dbReference type="AlphaFoldDB" id="A0A1E4RHL3"/>
<dbReference type="CDD" id="cd00408">
    <property type="entry name" value="DHDPS-like"/>
    <property type="match status" value="1"/>
</dbReference>
<comment type="similarity">
    <text evidence="1">Belongs to the DapA family.</text>
</comment>
<dbReference type="SMART" id="SM01130">
    <property type="entry name" value="DHDPS"/>
    <property type="match status" value="1"/>
</dbReference>
<feature type="active site" description="Proton donor/acceptor" evidence="2">
    <location>
        <position position="146"/>
    </location>
</feature>
<dbReference type="SUPFAM" id="SSF51569">
    <property type="entry name" value="Aldolase"/>
    <property type="match status" value="1"/>
</dbReference>
<name>A0A1E4RHL3_9ASCO</name>
<dbReference type="GO" id="GO:0008840">
    <property type="term" value="F:4-hydroxy-tetrahydrodipicolinate synthase activity"/>
    <property type="evidence" value="ECO:0007669"/>
    <property type="project" value="TreeGrafter"/>
</dbReference>
<dbReference type="Pfam" id="PF00701">
    <property type="entry name" value="DHDPS"/>
    <property type="match status" value="1"/>
</dbReference>
<gene>
    <name evidence="4" type="ORF">HYPBUDRAFT_153436</name>
</gene>